<feature type="domain" description="Raptor N-terminal CASPase-like" evidence="5">
    <location>
        <begin position="42"/>
        <end position="195"/>
    </location>
</feature>
<dbReference type="PANTHER" id="PTHR12848:SF16">
    <property type="entry name" value="REGULATORY-ASSOCIATED PROTEIN OF MTOR"/>
    <property type="match status" value="1"/>
</dbReference>
<dbReference type="Pfam" id="PF00400">
    <property type="entry name" value="WD40"/>
    <property type="match status" value="1"/>
</dbReference>
<dbReference type="Proteomes" id="UP000009022">
    <property type="component" value="Unassembled WGS sequence"/>
</dbReference>
<dbReference type="eggNOG" id="KOG1517">
    <property type="taxonomic scope" value="Eukaryota"/>
</dbReference>
<dbReference type="AlphaFoldDB" id="B3RPQ9"/>
<dbReference type="Gene3D" id="2.130.10.10">
    <property type="entry name" value="YVTN repeat-like/Quinoprotein amine dehydrogenase"/>
    <property type="match status" value="1"/>
</dbReference>
<evidence type="ECO:0000256" key="3">
    <source>
        <dbReference type="ARBA" id="ARBA00022737"/>
    </source>
</evidence>
<dbReference type="PANTHER" id="PTHR12848">
    <property type="entry name" value="REGULATORY-ASSOCIATED PROTEIN OF MTOR"/>
    <property type="match status" value="1"/>
</dbReference>
<dbReference type="InterPro" id="IPR011989">
    <property type="entry name" value="ARM-like"/>
</dbReference>
<dbReference type="InterPro" id="IPR015943">
    <property type="entry name" value="WD40/YVTN_repeat-like_dom_sf"/>
</dbReference>
<dbReference type="GO" id="GO:0071230">
    <property type="term" value="P:cellular response to amino acid stimulus"/>
    <property type="evidence" value="ECO:0000318"/>
    <property type="project" value="GO_Central"/>
</dbReference>
<dbReference type="GO" id="GO:0009267">
    <property type="term" value="P:cellular response to starvation"/>
    <property type="evidence" value="ECO:0000318"/>
    <property type="project" value="GO_Central"/>
</dbReference>
<dbReference type="InParanoid" id="B3RPQ9"/>
<dbReference type="InterPro" id="IPR001680">
    <property type="entry name" value="WD40_rpt"/>
</dbReference>
<dbReference type="Gene3D" id="1.25.10.10">
    <property type="entry name" value="Leucine-rich Repeat Variant"/>
    <property type="match status" value="1"/>
</dbReference>
<evidence type="ECO:0000313" key="6">
    <source>
        <dbReference type="EMBL" id="EDV27683.1"/>
    </source>
</evidence>
<keyword evidence="7" id="KW-1185">Reference proteome</keyword>
<dbReference type="FunFam" id="2.130.10.10:FF:000072">
    <property type="entry name" value="Regulatory-associated protein of MTOR, complex 1"/>
    <property type="match status" value="1"/>
</dbReference>
<dbReference type="GO" id="GO:0005737">
    <property type="term" value="C:cytoplasm"/>
    <property type="evidence" value="ECO:0000318"/>
    <property type="project" value="GO_Central"/>
</dbReference>
<feature type="compositionally biased region" description="Low complexity" evidence="4">
    <location>
        <begin position="707"/>
        <end position="719"/>
    </location>
</feature>
<dbReference type="STRING" id="10228.B3RPQ9"/>
<evidence type="ECO:0000256" key="2">
    <source>
        <dbReference type="ARBA" id="ARBA00022574"/>
    </source>
</evidence>
<protein>
    <recommendedName>
        <fullName evidence="5">Raptor N-terminal CASPase-like domain-containing protein</fullName>
    </recommendedName>
</protein>
<proteinExistence type="inferred from homology"/>
<accession>B3RPQ9</accession>
<dbReference type="PhylomeDB" id="B3RPQ9"/>
<dbReference type="GO" id="GO:0030307">
    <property type="term" value="P:positive regulation of cell growth"/>
    <property type="evidence" value="ECO:0000318"/>
    <property type="project" value="GO_Central"/>
</dbReference>
<dbReference type="SMART" id="SM01302">
    <property type="entry name" value="Raptor_N"/>
    <property type="match status" value="1"/>
</dbReference>
<gene>
    <name evidence="6" type="ORF">TRIADDRAFT_21042</name>
</gene>
<dbReference type="OrthoDB" id="10262360at2759"/>
<dbReference type="InterPro" id="IPR016024">
    <property type="entry name" value="ARM-type_fold"/>
</dbReference>
<keyword evidence="2" id="KW-0853">WD repeat</keyword>
<organism evidence="6 7">
    <name type="scientific">Trichoplax adhaerens</name>
    <name type="common">Trichoplax reptans</name>
    <dbReference type="NCBI Taxonomy" id="10228"/>
    <lineage>
        <taxon>Eukaryota</taxon>
        <taxon>Metazoa</taxon>
        <taxon>Placozoa</taxon>
        <taxon>Uniplacotomia</taxon>
        <taxon>Trichoplacea</taxon>
        <taxon>Trichoplacidae</taxon>
        <taxon>Trichoplax</taxon>
    </lineage>
</organism>
<comment type="similarity">
    <text evidence="1">Belongs to the WD repeat RAPTOR family.</text>
</comment>
<feature type="region of interest" description="Disordered" evidence="4">
    <location>
        <begin position="867"/>
        <end position="886"/>
    </location>
</feature>
<dbReference type="GO" id="GO:0031931">
    <property type="term" value="C:TORC1 complex"/>
    <property type="evidence" value="ECO:0000318"/>
    <property type="project" value="GO_Central"/>
</dbReference>
<evidence type="ECO:0000313" key="7">
    <source>
        <dbReference type="Proteomes" id="UP000009022"/>
    </source>
</evidence>
<dbReference type="GO" id="GO:0010506">
    <property type="term" value="P:regulation of autophagy"/>
    <property type="evidence" value="ECO:0000318"/>
    <property type="project" value="GO_Central"/>
</dbReference>
<dbReference type="InterPro" id="IPR036322">
    <property type="entry name" value="WD40_repeat_dom_sf"/>
</dbReference>
<dbReference type="PRINTS" id="PR01547">
    <property type="entry name" value="YEAST176DUF"/>
</dbReference>
<keyword evidence="3" id="KW-0677">Repeat</keyword>
<dbReference type="GO" id="GO:0038202">
    <property type="term" value="P:TORC1 signaling"/>
    <property type="evidence" value="ECO:0000318"/>
    <property type="project" value="GO_Central"/>
</dbReference>
<dbReference type="HOGENOM" id="CLU_001136_3_1_1"/>
<dbReference type="FunFam" id="1.25.10.10:FF:000276">
    <property type="entry name" value="Regulatory-associated protein of mTOR isoform 1"/>
    <property type="match status" value="1"/>
</dbReference>
<dbReference type="CTD" id="6751277"/>
<evidence type="ECO:0000259" key="5">
    <source>
        <dbReference type="SMART" id="SM01302"/>
    </source>
</evidence>
<evidence type="ECO:0000256" key="4">
    <source>
        <dbReference type="SAM" id="MobiDB-lite"/>
    </source>
</evidence>
<evidence type="ECO:0000256" key="1">
    <source>
        <dbReference type="ARBA" id="ARBA00009257"/>
    </source>
</evidence>
<dbReference type="RefSeq" id="XP_002109517.1">
    <property type="nucleotide sequence ID" value="XM_002109481.1"/>
</dbReference>
<sequence length="1262" mass="142738">MEEDEGNELRDFNVPIFFNQPRHTEDVRGLKMLEKSWKMTERMKTVSVALVLCLNVGVDPPDLIKPTPCARLECWLDPLTMNPNKSLEAVGNSLQKQYERWQPKARYKQSLDPTVEEVKKLCLSLRRNAKDDRVLFHYNGHGVPRPTQNGEIWVFNKNYTQYIPLSIYDLQSWIAGPTVFTYDCSNAGAIIDHYLLFCQQRREESPVSVKNIIGPLTNLPFFTLLDNCIHMASCSSNEVLPLNPDLPADLFTSCLTTPIKTALRWFCINNNNLLVPNITLEMIEKIPGKLNDRRTLIGELNWIFTAVTDTIAWNVLPTKIFQKLFRQDLLVASLFRNFLLAERIMRSFNCSPTSHPKLPSTHSHPMWYTWDLVLDRCLSQLPSIINNGEEFAHSTFFEDQLTAFQVWLALGSKERNVPEQLPVVLQVLLSQIHRIRALDLLGKFLDFGVWAVELALSVGIFPYVLRLLQSSARELKPRMLFIWTKILAHDISCQVDLVKDGAYKYFLQILADSQMPSKDRAMAAYIIAMVIKDYPTGKEAAQQSNIIAICTELLDDPNPLLRQWVVLCLGYEWNGYDPARWCAVRDNAYEKLSHLLADECVEVRASVVYALGTFVSNKNDRNGQADNIDQGIGMTLAACVRDGSPVVRKELVVALSGFVLEFESYFISTATKLVREVESEKDKNRNNQSGPGAPGGRVLVPNKNTGLTLHQSTDSSHSQQSRRSRLFMSQSNNSLSPATTGDYHPALERLLSLPPRSVYNMVWRALITLLNDPFPEISDLGKELCNYLMIKITAGSSSPTGSLRVSESVSTDIGGLDDSALHAKKFSKYVILNNFSLDCWGIERSQSQPQMPITDILPHSQQFSNKRTVFGRGPSNSDSSDDDTDNKIYRLPNVKTELGSWCSSQFRKSLLKPLNYYDPSSQEYYESEWKYLFNAEIRAEAAASYRYLSKCKSQLDDECFIQRSTFPPQIMTFMEYQKAIIVAGQNEINVWNWEQSNKMKSFRNSLKNYKITALEVINEHHSPLLLAGTDDGSLRLWKHFDNDDNNLKLVTAWKGLSEMLRSSFRRSGLVMSWEQQSGKLLCSGDVKSVSIWDVRRETKVQEIPTGAGSCVTSISSGVADRSSLLVVGCGDGSVRLFDRRLPANESRVKTLFEHKAWVVKVHRQSGGNGNIISGSIAGDVKFWDPRFTESVKTIDTQHTLNAMDVHKEADILVCGSTSQVIHVYNHSGELNSAIKYHDGFRVQKIGPISCLAFHPYKVCKLI</sequence>
<reference evidence="6 7" key="1">
    <citation type="journal article" date="2008" name="Nature">
        <title>The Trichoplax genome and the nature of placozoans.</title>
        <authorList>
            <person name="Srivastava M."/>
            <person name="Begovic E."/>
            <person name="Chapman J."/>
            <person name="Putnam N.H."/>
            <person name="Hellsten U."/>
            <person name="Kawashima T."/>
            <person name="Kuo A."/>
            <person name="Mitros T."/>
            <person name="Salamov A."/>
            <person name="Carpenter M.L."/>
            <person name="Signorovitch A.Y."/>
            <person name="Moreno M.A."/>
            <person name="Kamm K."/>
            <person name="Grimwood J."/>
            <person name="Schmutz J."/>
            <person name="Shapiro H."/>
            <person name="Grigoriev I.V."/>
            <person name="Buss L.W."/>
            <person name="Schierwater B."/>
            <person name="Dellaporta S.L."/>
            <person name="Rokhsar D.S."/>
        </authorList>
    </citation>
    <scope>NUCLEOTIDE SEQUENCE [LARGE SCALE GENOMIC DNA]</scope>
    <source>
        <strain evidence="6 7">Grell-BS-1999</strain>
    </source>
</reference>
<dbReference type="GO" id="GO:0030674">
    <property type="term" value="F:protein-macromolecule adaptor activity"/>
    <property type="evidence" value="ECO:0000318"/>
    <property type="project" value="GO_Central"/>
</dbReference>
<feature type="region of interest" description="Disordered" evidence="4">
    <location>
        <begin position="677"/>
        <end position="740"/>
    </location>
</feature>
<feature type="compositionally biased region" description="Polar residues" evidence="4">
    <location>
        <begin position="727"/>
        <end position="739"/>
    </location>
</feature>
<dbReference type="FunCoup" id="B3RPQ9">
    <property type="interactions" value="1743"/>
</dbReference>
<dbReference type="InterPro" id="IPR029347">
    <property type="entry name" value="Raptor_N"/>
</dbReference>
<dbReference type="OMA" id="HNYDKAR"/>
<dbReference type="InterPro" id="IPR004083">
    <property type="entry name" value="Raptor"/>
</dbReference>
<name>B3RPQ9_TRIAD</name>
<dbReference type="Pfam" id="PF14538">
    <property type="entry name" value="Raptor_N"/>
    <property type="match status" value="1"/>
</dbReference>
<dbReference type="KEGG" id="tad:TRIADDRAFT_21042"/>
<dbReference type="EMBL" id="DS985242">
    <property type="protein sequence ID" value="EDV27683.1"/>
    <property type="molecule type" value="Genomic_DNA"/>
</dbReference>
<dbReference type="GeneID" id="6751277"/>
<dbReference type="SUPFAM" id="SSF48371">
    <property type="entry name" value="ARM repeat"/>
    <property type="match status" value="1"/>
</dbReference>
<dbReference type="SUPFAM" id="SSF50978">
    <property type="entry name" value="WD40 repeat-like"/>
    <property type="match status" value="1"/>
</dbReference>
<dbReference type="SMART" id="SM00320">
    <property type="entry name" value="WD40"/>
    <property type="match status" value="5"/>
</dbReference>